<protein>
    <submittedName>
        <fullName evidence="1">Uncharacterized protein</fullName>
    </submittedName>
</protein>
<dbReference type="HOGENOM" id="CLU_2028932_0_0_1"/>
<dbReference type="InParanoid" id="K1QJ66"/>
<proteinExistence type="predicted"/>
<dbReference type="AlphaFoldDB" id="K1QJ66"/>
<reference evidence="1" key="1">
    <citation type="journal article" date="2012" name="Nature">
        <title>The oyster genome reveals stress adaptation and complexity of shell formation.</title>
        <authorList>
            <person name="Zhang G."/>
            <person name="Fang X."/>
            <person name="Guo X."/>
            <person name="Li L."/>
            <person name="Luo R."/>
            <person name="Xu F."/>
            <person name="Yang P."/>
            <person name="Zhang L."/>
            <person name="Wang X."/>
            <person name="Qi H."/>
            <person name="Xiong Z."/>
            <person name="Que H."/>
            <person name="Xie Y."/>
            <person name="Holland P.W."/>
            <person name="Paps J."/>
            <person name="Zhu Y."/>
            <person name="Wu F."/>
            <person name="Chen Y."/>
            <person name="Wang J."/>
            <person name="Peng C."/>
            <person name="Meng J."/>
            <person name="Yang L."/>
            <person name="Liu J."/>
            <person name="Wen B."/>
            <person name="Zhang N."/>
            <person name="Huang Z."/>
            <person name="Zhu Q."/>
            <person name="Feng Y."/>
            <person name="Mount A."/>
            <person name="Hedgecock D."/>
            <person name="Xu Z."/>
            <person name="Liu Y."/>
            <person name="Domazet-Loso T."/>
            <person name="Du Y."/>
            <person name="Sun X."/>
            <person name="Zhang S."/>
            <person name="Liu B."/>
            <person name="Cheng P."/>
            <person name="Jiang X."/>
            <person name="Li J."/>
            <person name="Fan D."/>
            <person name="Wang W."/>
            <person name="Fu W."/>
            <person name="Wang T."/>
            <person name="Wang B."/>
            <person name="Zhang J."/>
            <person name="Peng Z."/>
            <person name="Li Y."/>
            <person name="Li N."/>
            <person name="Wang J."/>
            <person name="Chen M."/>
            <person name="He Y."/>
            <person name="Tan F."/>
            <person name="Song X."/>
            <person name="Zheng Q."/>
            <person name="Huang R."/>
            <person name="Yang H."/>
            <person name="Du X."/>
            <person name="Chen L."/>
            <person name="Yang M."/>
            <person name="Gaffney P.M."/>
            <person name="Wang S."/>
            <person name="Luo L."/>
            <person name="She Z."/>
            <person name="Ming Y."/>
            <person name="Huang W."/>
            <person name="Zhang S."/>
            <person name="Huang B."/>
            <person name="Zhang Y."/>
            <person name="Qu T."/>
            <person name="Ni P."/>
            <person name="Miao G."/>
            <person name="Wang J."/>
            <person name="Wang Q."/>
            <person name="Steinberg C.E."/>
            <person name="Wang H."/>
            <person name="Li N."/>
            <person name="Qian L."/>
            <person name="Zhang G."/>
            <person name="Li Y."/>
            <person name="Yang H."/>
            <person name="Liu X."/>
            <person name="Wang J."/>
            <person name="Yin Y."/>
            <person name="Wang J."/>
        </authorList>
    </citation>
    <scope>NUCLEOTIDE SEQUENCE [LARGE SCALE GENOMIC DNA]</scope>
    <source>
        <strain evidence="1">05x7-T-G4-1.051#20</strain>
    </source>
</reference>
<dbReference type="EMBL" id="JH818301">
    <property type="protein sequence ID" value="EKC21671.1"/>
    <property type="molecule type" value="Genomic_DNA"/>
</dbReference>
<gene>
    <name evidence="1" type="ORF">CGI_10003523</name>
</gene>
<accession>K1QJ66</accession>
<sequence>MKCLELCFLLVLFESKALLEYGRAEATDEYCLYKEEYHAKVKYGIPPVPDFLEDRRNTEVCRKRLNDIEQIQCSGVFIIPNCICSFHHVSNRIYHNYTACPLNSKKDDLDHLTYKMKYWESE</sequence>
<name>K1QJ66_MAGGI</name>
<evidence type="ECO:0000313" key="1">
    <source>
        <dbReference type="EMBL" id="EKC21671.1"/>
    </source>
</evidence>
<organism evidence="1">
    <name type="scientific">Magallana gigas</name>
    <name type="common">Pacific oyster</name>
    <name type="synonym">Crassostrea gigas</name>
    <dbReference type="NCBI Taxonomy" id="29159"/>
    <lineage>
        <taxon>Eukaryota</taxon>
        <taxon>Metazoa</taxon>
        <taxon>Spiralia</taxon>
        <taxon>Lophotrochozoa</taxon>
        <taxon>Mollusca</taxon>
        <taxon>Bivalvia</taxon>
        <taxon>Autobranchia</taxon>
        <taxon>Pteriomorphia</taxon>
        <taxon>Ostreida</taxon>
        <taxon>Ostreoidea</taxon>
        <taxon>Ostreidae</taxon>
        <taxon>Magallana</taxon>
    </lineage>
</organism>